<dbReference type="SUPFAM" id="SSF50370">
    <property type="entry name" value="Ricin B-like lectins"/>
    <property type="match status" value="1"/>
</dbReference>
<gene>
    <name evidence="2" type="ORF">I8751_29520</name>
</gene>
<name>A0A8J7HJI4_9CYAN</name>
<dbReference type="CDD" id="cd00161">
    <property type="entry name" value="beta-trefoil_Ricin-like"/>
    <property type="match status" value="1"/>
</dbReference>
<sequence>MDFQNLLILDQRIGIITSLDADRASNTWHQVNFDVPFAEDKKVVVLPTTQTYNGASTPNLRIRNVTRLGFEIRFDELIGNTLDTSLADGVHPSEVVGWIAYGFYPKSESISSTSNVPTPEKDYYLIAKNSGKVLQVNGGNKDDGANVDQWTKQNVDHHKWQLKDAGDGYFYLIAKHSGKALAVTGGSTADGANVLQWTLQQLDHFKFKLENAGDGYFYLIAKHSGKAVAVTGGSTADGANVLQWTL</sequence>
<dbReference type="Gene3D" id="2.60.40.2080">
    <property type="match status" value="1"/>
</dbReference>
<dbReference type="RefSeq" id="WP_214442582.1">
    <property type="nucleotide sequence ID" value="NZ_JAECZB010000113.1"/>
</dbReference>
<evidence type="ECO:0000313" key="2">
    <source>
        <dbReference type="EMBL" id="MBH8556392.1"/>
    </source>
</evidence>
<dbReference type="InterPro" id="IPR000772">
    <property type="entry name" value="Ricin_B_lectin"/>
</dbReference>
<feature type="domain" description="Ricin B lectin" evidence="1">
    <location>
        <begin position="120"/>
        <end position="197"/>
    </location>
</feature>
<feature type="non-terminal residue" evidence="2">
    <location>
        <position position="246"/>
    </location>
</feature>
<evidence type="ECO:0000259" key="1">
    <source>
        <dbReference type="Pfam" id="PF14200"/>
    </source>
</evidence>
<organism evidence="2 3">
    <name type="scientific">Atlanticothrix silvestris CENA357</name>
    <dbReference type="NCBI Taxonomy" id="1725252"/>
    <lineage>
        <taxon>Bacteria</taxon>
        <taxon>Bacillati</taxon>
        <taxon>Cyanobacteriota</taxon>
        <taxon>Cyanophyceae</taxon>
        <taxon>Nostocales</taxon>
        <taxon>Nodulariaceae</taxon>
        <taxon>Atlanticothrix</taxon>
        <taxon>Atlanticothrix silvestris</taxon>
    </lineage>
</organism>
<dbReference type="Proteomes" id="UP000599391">
    <property type="component" value="Unassembled WGS sequence"/>
</dbReference>
<evidence type="ECO:0000313" key="3">
    <source>
        <dbReference type="Proteomes" id="UP000599391"/>
    </source>
</evidence>
<keyword evidence="3" id="KW-1185">Reference proteome</keyword>
<accession>A0A8J7HJI4</accession>
<dbReference type="Gene3D" id="2.80.10.50">
    <property type="match status" value="1"/>
</dbReference>
<dbReference type="Pfam" id="PF14200">
    <property type="entry name" value="RicinB_lectin_2"/>
    <property type="match status" value="1"/>
</dbReference>
<protein>
    <submittedName>
        <fullName evidence="2">RICIN domain-containing protein</fullName>
    </submittedName>
</protein>
<proteinExistence type="predicted"/>
<dbReference type="AlphaFoldDB" id="A0A8J7HJI4"/>
<dbReference type="InterPro" id="IPR037221">
    <property type="entry name" value="H-type_lectin_dom_sf"/>
</dbReference>
<dbReference type="InterPro" id="IPR035992">
    <property type="entry name" value="Ricin_B-like_lectins"/>
</dbReference>
<dbReference type="EMBL" id="JAECZB010000113">
    <property type="protein sequence ID" value="MBH8556392.1"/>
    <property type="molecule type" value="Genomic_DNA"/>
</dbReference>
<comment type="caution">
    <text evidence="2">The sequence shown here is derived from an EMBL/GenBank/DDBJ whole genome shotgun (WGS) entry which is preliminary data.</text>
</comment>
<reference evidence="2 3" key="1">
    <citation type="journal article" date="2021" name="Int. J. Syst. Evol. Microbiol.">
        <title>Amazonocrinis nigriterrae gen. nov., sp. nov., Atlanticothrix silvestris gen. nov., sp. nov. and Dendronalium phyllosphericum gen. nov., sp. nov., nostocacean cyanobacteria from Brazilian environments.</title>
        <authorList>
            <person name="Alvarenga D.O."/>
            <person name="Andreote A.P.D."/>
            <person name="Branco L.H.Z."/>
            <person name="Delbaje E."/>
            <person name="Cruz R.B."/>
            <person name="Varani A.M."/>
            <person name="Fiore M.F."/>
        </authorList>
    </citation>
    <scope>NUCLEOTIDE SEQUENCE [LARGE SCALE GENOMIC DNA]</scope>
    <source>
        <strain evidence="2 3">CENA357</strain>
    </source>
</reference>